<protein>
    <recommendedName>
        <fullName evidence="2">FHA domain-containing protein</fullName>
    </recommendedName>
</protein>
<feature type="region of interest" description="Disordered" evidence="1">
    <location>
        <begin position="265"/>
        <end position="286"/>
    </location>
</feature>
<keyword evidence="4" id="KW-1185">Reference proteome</keyword>
<feature type="compositionally biased region" description="Polar residues" evidence="1">
    <location>
        <begin position="15"/>
        <end position="24"/>
    </location>
</feature>
<gene>
    <name evidence="3" type="ORF">FAES_1923</name>
</gene>
<evidence type="ECO:0000256" key="1">
    <source>
        <dbReference type="SAM" id="MobiDB-lite"/>
    </source>
</evidence>
<dbReference type="AlphaFoldDB" id="I0K729"/>
<organism evidence="3 4">
    <name type="scientific">Fibrella aestuarina BUZ 2</name>
    <dbReference type="NCBI Taxonomy" id="1166018"/>
    <lineage>
        <taxon>Bacteria</taxon>
        <taxon>Pseudomonadati</taxon>
        <taxon>Bacteroidota</taxon>
        <taxon>Cytophagia</taxon>
        <taxon>Cytophagales</taxon>
        <taxon>Spirosomataceae</taxon>
        <taxon>Fibrella</taxon>
    </lineage>
</organism>
<evidence type="ECO:0000313" key="3">
    <source>
        <dbReference type="EMBL" id="CCG99932.1"/>
    </source>
</evidence>
<evidence type="ECO:0000259" key="2">
    <source>
        <dbReference type="PROSITE" id="PS50006"/>
    </source>
</evidence>
<dbReference type="Gene3D" id="2.60.200.20">
    <property type="match status" value="1"/>
</dbReference>
<reference evidence="3 4" key="1">
    <citation type="journal article" date="2012" name="J. Bacteriol.">
        <title>Genome Sequence of Fibrella aestuarina BUZ 2T, a Filamentous Marine Bacterium.</title>
        <authorList>
            <person name="Filippini M."/>
            <person name="Qi W."/>
            <person name="Blom J."/>
            <person name="Goesmann A."/>
            <person name="Smits T.H."/>
            <person name="Bagheri H.C."/>
        </authorList>
    </citation>
    <scope>NUCLEOTIDE SEQUENCE [LARGE SCALE GENOMIC DNA]</scope>
    <source>
        <strain evidence="4">BUZ 2T</strain>
    </source>
</reference>
<accession>I0K729</accession>
<dbReference type="SUPFAM" id="SSF49879">
    <property type="entry name" value="SMAD/FHA domain"/>
    <property type="match status" value="1"/>
</dbReference>
<dbReference type="HOGENOM" id="CLU_972354_0_0_10"/>
<dbReference type="PROSITE" id="PS50006">
    <property type="entry name" value="FHA_DOMAIN"/>
    <property type="match status" value="1"/>
</dbReference>
<dbReference type="InterPro" id="IPR008984">
    <property type="entry name" value="SMAD_FHA_dom_sf"/>
</dbReference>
<dbReference type="Pfam" id="PF00498">
    <property type="entry name" value="FHA"/>
    <property type="match status" value="1"/>
</dbReference>
<feature type="region of interest" description="Disordered" evidence="1">
    <location>
        <begin position="1"/>
        <end position="36"/>
    </location>
</feature>
<evidence type="ECO:0000313" key="4">
    <source>
        <dbReference type="Proteomes" id="UP000011058"/>
    </source>
</evidence>
<proteinExistence type="predicted"/>
<dbReference type="Proteomes" id="UP000011058">
    <property type="component" value="Chromosome"/>
</dbReference>
<dbReference type="InterPro" id="IPR000253">
    <property type="entry name" value="FHA_dom"/>
</dbReference>
<dbReference type="CDD" id="cd00060">
    <property type="entry name" value="FHA"/>
    <property type="match status" value="1"/>
</dbReference>
<feature type="domain" description="FHA" evidence="2">
    <location>
        <begin position="161"/>
        <end position="219"/>
    </location>
</feature>
<dbReference type="KEGG" id="fae:FAES_1923"/>
<name>I0K729_9BACT</name>
<dbReference type="EMBL" id="HE796683">
    <property type="protein sequence ID" value="CCG99932.1"/>
    <property type="molecule type" value="Genomic_DNA"/>
</dbReference>
<sequence length="286" mass="30827">MRHPVSANPRFEFSDATTTLSQSKAGPLSGGMRSDLDGLATTTSTMGLYRFNCPECKKHFNTESSLPWAVDQTAMVVCQAGKPTKCLVYCAGEAEPAPPPVAVATAQGAAAVNGGPVPPASSGTPTIALADEPSGRQIAYLEVQSTDGGIHRLPIEEGSVQTYGRKSDFDVCDYPIPSEDKKMSRLHFQIDCRVHNRRPSYILSDCGSVHGTRITRQTEEQTHVLQLYANKQVKEQQDGICLEPNDFITAGVTILRFGIDQASDGSVSNANDTQDGQYDPNKTTVF</sequence>
<dbReference type="STRING" id="1166018.FAES_1923"/>